<dbReference type="EMBL" id="SNRW01001555">
    <property type="protein sequence ID" value="KAA6395945.1"/>
    <property type="molecule type" value="Genomic_DNA"/>
</dbReference>
<comment type="caution">
    <text evidence="1">The sequence shown here is derived from an EMBL/GenBank/DDBJ whole genome shotgun (WGS) entry which is preliminary data.</text>
</comment>
<sequence length="270" mass="31350">MPLRIVIKDNLEDLSTNPQIALLGLLETFARRGAESPAKNNKNTFEISFVKSELISKIENLLRNKDAEEKKSKIKTPFDGIMIQLKFCNDTDISKVVTINPAFLHVLNKLLMCQHLVCQNESETQKKENHYINLASNIRSLCLKFILGTNQRVLRENSQQIFVDRRSIAELIYTVSIGGGSIVFCTEENEQLLQLIEQMIRLVHLQHLRYIIVNESQKSIIYGIKQQIEEEGGSEEIEALLFKHNFKYFVIHYQKDIKILLLNAFVYRRW</sequence>
<name>A0A5J4WNG3_9EUKA</name>
<dbReference type="AlphaFoldDB" id="A0A5J4WNG3"/>
<reference evidence="1 2" key="1">
    <citation type="submission" date="2019-03" db="EMBL/GenBank/DDBJ databases">
        <title>Single cell metagenomics reveals metabolic interactions within the superorganism composed of flagellate Streblomastix strix and complex community of Bacteroidetes bacteria on its surface.</title>
        <authorList>
            <person name="Treitli S.C."/>
            <person name="Kolisko M."/>
            <person name="Husnik F."/>
            <person name="Keeling P."/>
            <person name="Hampl V."/>
        </authorList>
    </citation>
    <scope>NUCLEOTIDE SEQUENCE [LARGE SCALE GENOMIC DNA]</scope>
    <source>
        <strain evidence="1">ST1C</strain>
    </source>
</reference>
<evidence type="ECO:0000313" key="1">
    <source>
        <dbReference type="EMBL" id="KAA6395945.1"/>
    </source>
</evidence>
<proteinExistence type="predicted"/>
<accession>A0A5J4WNG3</accession>
<gene>
    <name evidence="1" type="ORF">EZS28_008528</name>
</gene>
<dbReference type="Proteomes" id="UP000324800">
    <property type="component" value="Unassembled WGS sequence"/>
</dbReference>
<organism evidence="1 2">
    <name type="scientific">Streblomastix strix</name>
    <dbReference type="NCBI Taxonomy" id="222440"/>
    <lineage>
        <taxon>Eukaryota</taxon>
        <taxon>Metamonada</taxon>
        <taxon>Preaxostyla</taxon>
        <taxon>Oxymonadida</taxon>
        <taxon>Streblomastigidae</taxon>
        <taxon>Streblomastix</taxon>
    </lineage>
</organism>
<protein>
    <submittedName>
        <fullName evidence="1">Uncharacterized protein</fullName>
    </submittedName>
</protein>
<evidence type="ECO:0000313" key="2">
    <source>
        <dbReference type="Proteomes" id="UP000324800"/>
    </source>
</evidence>